<evidence type="ECO:0000313" key="1">
    <source>
        <dbReference type="EMBL" id="EQD67259.1"/>
    </source>
</evidence>
<accession>T1CJQ6</accession>
<comment type="caution">
    <text evidence="1">The sequence shown here is derived from an EMBL/GenBank/DDBJ whole genome shotgun (WGS) entry which is preliminary data.</text>
</comment>
<dbReference type="InterPro" id="IPR024046">
    <property type="entry name" value="Flagellar_assmbl_FliW_dom_sf"/>
</dbReference>
<dbReference type="SUPFAM" id="SSF141457">
    <property type="entry name" value="BH3618-like"/>
    <property type="match status" value="1"/>
</dbReference>
<proteinExistence type="predicted"/>
<keyword evidence="1" id="KW-0282">Flagellum</keyword>
<reference evidence="1" key="1">
    <citation type="submission" date="2013-08" db="EMBL/GenBank/DDBJ databases">
        <authorList>
            <person name="Mendez C."/>
            <person name="Richter M."/>
            <person name="Ferrer M."/>
            <person name="Sanchez J."/>
        </authorList>
    </citation>
    <scope>NUCLEOTIDE SEQUENCE</scope>
</reference>
<name>T1CJQ6_9ZZZZ</name>
<dbReference type="GO" id="GO:0044780">
    <property type="term" value="P:bacterial-type flagellum assembly"/>
    <property type="evidence" value="ECO:0007669"/>
    <property type="project" value="InterPro"/>
</dbReference>
<feature type="non-terminal residue" evidence="1">
    <location>
        <position position="79"/>
    </location>
</feature>
<organism evidence="1">
    <name type="scientific">mine drainage metagenome</name>
    <dbReference type="NCBI Taxonomy" id="410659"/>
    <lineage>
        <taxon>unclassified sequences</taxon>
        <taxon>metagenomes</taxon>
        <taxon>ecological metagenomes</taxon>
    </lineage>
</organism>
<dbReference type="AlphaFoldDB" id="T1CJQ6"/>
<dbReference type="EMBL" id="AUZX01005581">
    <property type="protein sequence ID" value="EQD67259.1"/>
    <property type="molecule type" value="Genomic_DNA"/>
</dbReference>
<sequence length="79" mass="8692">MEPQQFDFSSGLPGFPGRRLFQLSMVDNGPLHYLTAIDPPGPRFAVVDPEVITAVIGDYEVRLDDEVVSSLGIEDRSDV</sequence>
<dbReference type="Gene3D" id="2.30.290.10">
    <property type="entry name" value="BH3618-like"/>
    <property type="match status" value="1"/>
</dbReference>
<reference evidence="1" key="2">
    <citation type="journal article" date="2014" name="ISME J.">
        <title>Microbial stratification in low pH oxic and suboxic macroscopic growths along an acid mine drainage.</title>
        <authorList>
            <person name="Mendez-Garcia C."/>
            <person name="Mesa V."/>
            <person name="Sprenger R.R."/>
            <person name="Richter M."/>
            <person name="Diez M.S."/>
            <person name="Solano J."/>
            <person name="Bargiela R."/>
            <person name="Golyshina O.V."/>
            <person name="Manteca A."/>
            <person name="Ramos J.L."/>
            <person name="Gallego J.R."/>
            <person name="Llorente I."/>
            <person name="Martins Dos Santos V.A."/>
            <person name="Jensen O.N."/>
            <person name="Pelaez A.I."/>
            <person name="Sanchez J."/>
            <person name="Ferrer M."/>
        </authorList>
    </citation>
    <scope>NUCLEOTIDE SEQUENCE</scope>
</reference>
<dbReference type="InterPro" id="IPR003775">
    <property type="entry name" value="Flagellar_assembly_factor_FliW"/>
</dbReference>
<keyword evidence="1" id="KW-0966">Cell projection</keyword>
<gene>
    <name evidence="1" type="ORF">B1A_07774</name>
</gene>
<protein>
    <submittedName>
        <fullName evidence="1">Flagellar assembly protein FliW</fullName>
    </submittedName>
</protein>
<keyword evidence="1" id="KW-0969">Cilium</keyword>
<dbReference type="Pfam" id="PF02623">
    <property type="entry name" value="FliW"/>
    <property type="match status" value="1"/>
</dbReference>